<sequence length="252" mass="27910">MGVCLKLQVDTSKYGLERRGHTFPKMSDLAGIKNRRIPLEETNREKRQPAPMNYLKQTSENEQGNNWIACAKRAKSSRINGMPLFDTETAKPLDEGRPQMGKSSANTWTSSRLLIAAIPGNVFVVGLPTRVTLPVGRNVTHLRQWKTEQPRQERSNTYGFNSCALASLNFVRWRSAISRFSSNQTNYLQLVSAAPAFALVPCRCTSGVASQISLAWIPIWLYVSPIGSLSLKNTSAARTIIPGAAVTCRLTE</sequence>
<proteinExistence type="predicted"/>
<gene>
    <name evidence="1" type="ORF">C8F04DRAFT_1183814</name>
</gene>
<organism evidence="1 2">
    <name type="scientific">Mycena alexandri</name>
    <dbReference type="NCBI Taxonomy" id="1745969"/>
    <lineage>
        <taxon>Eukaryota</taxon>
        <taxon>Fungi</taxon>
        <taxon>Dikarya</taxon>
        <taxon>Basidiomycota</taxon>
        <taxon>Agaricomycotina</taxon>
        <taxon>Agaricomycetes</taxon>
        <taxon>Agaricomycetidae</taxon>
        <taxon>Agaricales</taxon>
        <taxon>Marasmiineae</taxon>
        <taxon>Mycenaceae</taxon>
        <taxon>Mycena</taxon>
    </lineage>
</organism>
<dbReference type="EMBL" id="JARJCM010000062">
    <property type="protein sequence ID" value="KAJ7033857.1"/>
    <property type="molecule type" value="Genomic_DNA"/>
</dbReference>
<dbReference type="Proteomes" id="UP001218188">
    <property type="component" value="Unassembled WGS sequence"/>
</dbReference>
<comment type="caution">
    <text evidence="1">The sequence shown here is derived from an EMBL/GenBank/DDBJ whole genome shotgun (WGS) entry which is preliminary data.</text>
</comment>
<accession>A0AAD6SUU7</accession>
<reference evidence="1" key="1">
    <citation type="submission" date="2023-03" db="EMBL/GenBank/DDBJ databases">
        <title>Massive genome expansion in bonnet fungi (Mycena s.s.) driven by repeated elements and novel gene families across ecological guilds.</title>
        <authorList>
            <consortium name="Lawrence Berkeley National Laboratory"/>
            <person name="Harder C.B."/>
            <person name="Miyauchi S."/>
            <person name="Viragh M."/>
            <person name="Kuo A."/>
            <person name="Thoen E."/>
            <person name="Andreopoulos B."/>
            <person name="Lu D."/>
            <person name="Skrede I."/>
            <person name="Drula E."/>
            <person name="Henrissat B."/>
            <person name="Morin E."/>
            <person name="Kohler A."/>
            <person name="Barry K."/>
            <person name="LaButti K."/>
            <person name="Morin E."/>
            <person name="Salamov A."/>
            <person name="Lipzen A."/>
            <person name="Mereny Z."/>
            <person name="Hegedus B."/>
            <person name="Baldrian P."/>
            <person name="Stursova M."/>
            <person name="Weitz H."/>
            <person name="Taylor A."/>
            <person name="Grigoriev I.V."/>
            <person name="Nagy L.G."/>
            <person name="Martin F."/>
            <person name="Kauserud H."/>
        </authorList>
    </citation>
    <scope>NUCLEOTIDE SEQUENCE</scope>
    <source>
        <strain evidence="1">CBHHK200</strain>
    </source>
</reference>
<keyword evidence="2" id="KW-1185">Reference proteome</keyword>
<evidence type="ECO:0000313" key="2">
    <source>
        <dbReference type="Proteomes" id="UP001218188"/>
    </source>
</evidence>
<evidence type="ECO:0000313" key="1">
    <source>
        <dbReference type="EMBL" id="KAJ7033857.1"/>
    </source>
</evidence>
<name>A0AAD6SUU7_9AGAR</name>
<dbReference type="AlphaFoldDB" id="A0AAD6SUU7"/>
<protein>
    <submittedName>
        <fullName evidence="1">Uncharacterized protein</fullName>
    </submittedName>
</protein>